<dbReference type="Gene3D" id="3.40.50.360">
    <property type="match status" value="1"/>
</dbReference>
<dbReference type="AlphaFoldDB" id="A0A316JBI8"/>
<dbReference type="RefSeq" id="WP_109704634.1">
    <property type="nucleotide sequence ID" value="NZ_QGDB01000001.1"/>
</dbReference>
<dbReference type="InterPro" id="IPR050712">
    <property type="entry name" value="NAD(P)H-dep_reductase"/>
</dbReference>
<dbReference type="SUPFAM" id="SSF52218">
    <property type="entry name" value="Flavoproteins"/>
    <property type="match status" value="1"/>
</dbReference>
<dbReference type="EMBL" id="QGDB01000001">
    <property type="protein sequence ID" value="PWL19242.1"/>
    <property type="molecule type" value="Genomic_DNA"/>
</dbReference>
<name>A0A316JBI8_9HYPH</name>
<evidence type="ECO:0000313" key="3">
    <source>
        <dbReference type="Proteomes" id="UP000245865"/>
    </source>
</evidence>
<accession>A0A316JBI8</accession>
<dbReference type="PANTHER" id="PTHR30543">
    <property type="entry name" value="CHROMATE REDUCTASE"/>
    <property type="match status" value="1"/>
</dbReference>
<dbReference type="GO" id="GO:0005829">
    <property type="term" value="C:cytosol"/>
    <property type="evidence" value="ECO:0007669"/>
    <property type="project" value="TreeGrafter"/>
</dbReference>
<feature type="domain" description="NADPH-dependent FMN reductase-like" evidence="1">
    <location>
        <begin position="5"/>
        <end position="148"/>
    </location>
</feature>
<reference evidence="2 3" key="1">
    <citation type="submission" date="2018-05" db="EMBL/GenBank/DDBJ databases">
        <title>Comparative genomic sequence analysis between strain HN4 and CCM 8460T (Falsochrobactrum ovis) will provide more evidence to prove that HN4 is a new species of Falsochrobactrum.</title>
        <authorList>
            <person name="Lyu W."/>
            <person name="Sun L."/>
            <person name="Yao L."/>
        </authorList>
    </citation>
    <scope>NUCLEOTIDE SEQUENCE [LARGE SCALE GENOMIC DNA]</scope>
    <source>
        <strain evidence="2 3">HN4</strain>
    </source>
</reference>
<protein>
    <submittedName>
        <fullName evidence="2">ACP phosphodiesterase</fullName>
    </submittedName>
</protein>
<keyword evidence="3" id="KW-1185">Reference proteome</keyword>
<dbReference type="OrthoDB" id="9812295at2"/>
<dbReference type="InterPro" id="IPR029039">
    <property type="entry name" value="Flavoprotein-like_sf"/>
</dbReference>
<evidence type="ECO:0000259" key="1">
    <source>
        <dbReference type="Pfam" id="PF03358"/>
    </source>
</evidence>
<proteinExistence type="predicted"/>
<organism evidence="2 3">
    <name type="scientific">Falsochrobactrum shanghaiense</name>
    <dbReference type="NCBI Taxonomy" id="2201899"/>
    <lineage>
        <taxon>Bacteria</taxon>
        <taxon>Pseudomonadati</taxon>
        <taxon>Pseudomonadota</taxon>
        <taxon>Alphaproteobacteria</taxon>
        <taxon>Hyphomicrobiales</taxon>
        <taxon>Brucellaceae</taxon>
        <taxon>Falsochrobactrum</taxon>
    </lineage>
</organism>
<dbReference type="GO" id="GO:0016491">
    <property type="term" value="F:oxidoreductase activity"/>
    <property type="evidence" value="ECO:0007669"/>
    <property type="project" value="InterPro"/>
</dbReference>
<evidence type="ECO:0000313" key="2">
    <source>
        <dbReference type="EMBL" id="PWL19242.1"/>
    </source>
</evidence>
<dbReference type="Pfam" id="PF03358">
    <property type="entry name" value="FMN_red"/>
    <property type="match status" value="1"/>
</dbReference>
<dbReference type="GO" id="GO:0010181">
    <property type="term" value="F:FMN binding"/>
    <property type="evidence" value="ECO:0007669"/>
    <property type="project" value="TreeGrafter"/>
</dbReference>
<sequence length="189" mass="20960">MTKHKVGYFVGSLAKGSINRKLALALVQLAPAELEMQEISFRDLPLYSYDYDADYPKVARDFKEAIAAVDAVLFVTPEYNRSIPGGLKNAIDWASRPWGQNSFTRKPSGIIGTSPGSIGTAVGQQHLKTILSFCNSPMMNAIEAYIHFTPDLISDDGVVSSESTRDFLANYMSEFNNFINRVYTAYPRS</sequence>
<dbReference type="InterPro" id="IPR005025">
    <property type="entry name" value="FMN_Rdtase-like_dom"/>
</dbReference>
<gene>
    <name evidence="2" type="ORF">DKP76_01370</name>
</gene>
<comment type="caution">
    <text evidence="2">The sequence shown here is derived from an EMBL/GenBank/DDBJ whole genome shotgun (WGS) entry which is preliminary data.</text>
</comment>
<dbReference type="PANTHER" id="PTHR30543:SF21">
    <property type="entry name" value="NAD(P)H-DEPENDENT FMN REDUCTASE LOT6"/>
    <property type="match status" value="1"/>
</dbReference>
<dbReference type="Proteomes" id="UP000245865">
    <property type="component" value="Unassembled WGS sequence"/>
</dbReference>